<dbReference type="EMBL" id="FUYE01000001">
    <property type="protein sequence ID" value="SKA75431.1"/>
    <property type="molecule type" value="Genomic_DNA"/>
</dbReference>
<sequence length="180" mass="19455">MRQILYSVLFAVVSLTAAVAETVDLGAYGKVSLDVPEGWTSEVQRHPAGVNLTVRPKGEANAACKVTVMLLDGENDVPFAEMEKRWVGTLAPFAEGSVEKSSEPVKLRLKSGNGMYAVFTDASLVGKPVQPENYKVMAPGMIKLTKEVIVATTIFCDDKDGKEFADLVKMLESLSLDNTL</sequence>
<proteinExistence type="predicted"/>
<accession>A0A1T4WFK4</accession>
<feature type="signal peptide" evidence="1">
    <location>
        <begin position="1"/>
        <end position="20"/>
    </location>
</feature>
<evidence type="ECO:0000256" key="1">
    <source>
        <dbReference type="SAM" id="SignalP"/>
    </source>
</evidence>
<keyword evidence="3" id="KW-1185">Reference proteome</keyword>
<dbReference type="STRING" id="48467.SAMN02745166_00022"/>
<protein>
    <submittedName>
        <fullName evidence="2">Uncharacterized protein</fullName>
    </submittedName>
</protein>
<feature type="chain" id="PRO_5013227765" evidence="1">
    <location>
        <begin position="21"/>
        <end position="180"/>
    </location>
</feature>
<reference evidence="3" key="1">
    <citation type="submission" date="2017-02" db="EMBL/GenBank/DDBJ databases">
        <authorList>
            <person name="Varghese N."/>
            <person name="Submissions S."/>
        </authorList>
    </citation>
    <scope>NUCLEOTIDE SEQUENCE [LARGE SCALE GENOMIC DNA]</scope>
    <source>
        <strain evidence="3">ATCC 700200</strain>
    </source>
</reference>
<dbReference type="RefSeq" id="WP_139372968.1">
    <property type="nucleotide sequence ID" value="NZ_FUYE01000001.1"/>
</dbReference>
<keyword evidence="1" id="KW-0732">Signal</keyword>
<organism evidence="2 3">
    <name type="scientific">Prosthecobacter debontii</name>
    <dbReference type="NCBI Taxonomy" id="48467"/>
    <lineage>
        <taxon>Bacteria</taxon>
        <taxon>Pseudomonadati</taxon>
        <taxon>Verrucomicrobiota</taxon>
        <taxon>Verrucomicrobiia</taxon>
        <taxon>Verrucomicrobiales</taxon>
        <taxon>Verrucomicrobiaceae</taxon>
        <taxon>Prosthecobacter</taxon>
    </lineage>
</organism>
<name>A0A1T4WFK4_9BACT</name>
<evidence type="ECO:0000313" key="2">
    <source>
        <dbReference type="EMBL" id="SKA75431.1"/>
    </source>
</evidence>
<dbReference type="Proteomes" id="UP000190774">
    <property type="component" value="Unassembled WGS sequence"/>
</dbReference>
<dbReference type="OrthoDB" id="195336at2"/>
<gene>
    <name evidence="2" type="ORF">SAMN02745166_00022</name>
</gene>
<dbReference type="AlphaFoldDB" id="A0A1T4WFK4"/>
<evidence type="ECO:0000313" key="3">
    <source>
        <dbReference type="Proteomes" id="UP000190774"/>
    </source>
</evidence>